<dbReference type="Proteomes" id="UP000637299">
    <property type="component" value="Unassembled WGS sequence"/>
</dbReference>
<reference evidence="1 2" key="1">
    <citation type="submission" date="2020-09" db="EMBL/GenBank/DDBJ databases">
        <title>Genome seq and assembly of Chryseobacterium sp.</title>
        <authorList>
            <person name="Chhetri G."/>
        </authorList>
    </citation>
    <scope>NUCLEOTIDE SEQUENCE [LARGE SCALE GENOMIC DNA]</scope>
    <source>
        <strain evidence="1 2">GCR10</strain>
    </source>
</reference>
<sequence length="60" mass="7251">MKTPISERYPPELAEKLEEIKAEILERMEQPDFDFMEVEEVFQEWGVEPDYIFEVLNEIT</sequence>
<proteinExistence type="predicted"/>
<evidence type="ECO:0000313" key="2">
    <source>
        <dbReference type="Proteomes" id="UP000637299"/>
    </source>
</evidence>
<gene>
    <name evidence="1" type="ORF">IC610_01780</name>
</gene>
<protein>
    <submittedName>
        <fullName evidence="1">Uncharacterized protein</fullName>
    </submittedName>
</protein>
<comment type="caution">
    <text evidence="1">The sequence shown here is derived from an EMBL/GenBank/DDBJ whole genome shotgun (WGS) entry which is preliminary data.</text>
</comment>
<name>A0ABR8Z8P7_9FLAO</name>
<accession>A0ABR8Z8P7</accession>
<keyword evidence="2" id="KW-1185">Reference proteome</keyword>
<dbReference type="RefSeq" id="WP_191734960.1">
    <property type="nucleotide sequence ID" value="NZ_JACYFS010000001.1"/>
</dbReference>
<dbReference type="EMBL" id="JACYFS010000001">
    <property type="protein sequence ID" value="MBD8081146.1"/>
    <property type="molecule type" value="Genomic_DNA"/>
</dbReference>
<evidence type="ECO:0000313" key="1">
    <source>
        <dbReference type="EMBL" id="MBD8081146.1"/>
    </source>
</evidence>
<organism evidence="1 2">
    <name type="scientific">Chryseobacterium caseinilyticum</name>
    <dbReference type="NCBI Taxonomy" id="2771428"/>
    <lineage>
        <taxon>Bacteria</taxon>
        <taxon>Pseudomonadati</taxon>
        <taxon>Bacteroidota</taxon>
        <taxon>Flavobacteriia</taxon>
        <taxon>Flavobacteriales</taxon>
        <taxon>Weeksellaceae</taxon>
        <taxon>Chryseobacterium group</taxon>
        <taxon>Chryseobacterium</taxon>
    </lineage>
</organism>